<sequence>MISFIRINDVLKIKIIIAALILLTSCTHLKSTAFSVKNESDVNVFAASDYAEAFDDFAKVLKHKLSFGKDNFSIVGFDDNLNRKFSAALLQKGASVCSGSEFCSGISLRLELVTFKENIFLVSVKAPDFTLNRAYAKKQGSLQPISAFTIEEK</sequence>
<name>E8LKH3_SUCHY</name>
<comment type="caution">
    <text evidence="1">The sequence shown here is derived from an EMBL/GenBank/DDBJ whole genome shotgun (WGS) entry which is preliminary data.</text>
</comment>
<dbReference type="EMBL" id="AEVO01000061">
    <property type="protein sequence ID" value="EFY06960.1"/>
    <property type="molecule type" value="Genomic_DNA"/>
</dbReference>
<evidence type="ECO:0000313" key="2">
    <source>
        <dbReference type="Proteomes" id="UP000018458"/>
    </source>
</evidence>
<evidence type="ECO:0000313" key="1">
    <source>
        <dbReference type="EMBL" id="EFY06960.1"/>
    </source>
</evidence>
<reference evidence="1 2" key="1">
    <citation type="submission" date="2011-01" db="EMBL/GenBank/DDBJ databases">
        <authorList>
            <person name="Weinstock G."/>
            <person name="Sodergren E."/>
            <person name="Clifton S."/>
            <person name="Fulton L."/>
            <person name="Fulton B."/>
            <person name="Courtney L."/>
            <person name="Fronick C."/>
            <person name="Harrison M."/>
            <person name="Strong C."/>
            <person name="Farmer C."/>
            <person name="Delahaunty K."/>
            <person name="Markovic C."/>
            <person name="Hall O."/>
            <person name="Minx P."/>
            <person name="Tomlinson C."/>
            <person name="Mitreva M."/>
            <person name="Hou S."/>
            <person name="Chen J."/>
            <person name="Wollam A."/>
            <person name="Pepin K.H."/>
            <person name="Johnson M."/>
            <person name="Bhonagiri V."/>
            <person name="Zhang X."/>
            <person name="Suruliraj S."/>
            <person name="Warren W."/>
            <person name="Chinwalla A."/>
            <person name="Mardis E.R."/>
            <person name="Wilson R.K."/>
        </authorList>
    </citation>
    <scope>NUCLEOTIDE SEQUENCE [LARGE SCALE GENOMIC DNA]</scope>
    <source>
        <strain evidence="2">DSM 22608 / JCM 16073 / KCTC 15190 / YIT 12066</strain>
    </source>
</reference>
<proteinExistence type="predicted"/>
<dbReference type="STRING" id="762983.HMPREF9444_01213"/>
<evidence type="ECO:0008006" key="3">
    <source>
        <dbReference type="Google" id="ProtNLM"/>
    </source>
</evidence>
<keyword evidence="2" id="KW-1185">Reference proteome</keyword>
<protein>
    <recommendedName>
        <fullName evidence="3">Lipoprotein</fullName>
    </recommendedName>
</protein>
<accession>E8LKH3</accession>
<dbReference type="AlphaFoldDB" id="E8LKH3"/>
<gene>
    <name evidence="1" type="ORF">HMPREF9444_01213</name>
</gene>
<organism evidence="1 2">
    <name type="scientific">Succinatimonas hippei (strain DSM 22608 / JCM 16073 / KCTC 15190 / YIT 12066)</name>
    <dbReference type="NCBI Taxonomy" id="762983"/>
    <lineage>
        <taxon>Bacteria</taxon>
        <taxon>Pseudomonadati</taxon>
        <taxon>Pseudomonadota</taxon>
        <taxon>Gammaproteobacteria</taxon>
        <taxon>Aeromonadales</taxon>
        <taxon>Succinivibrionaceae</taxon>
        <taxon>Succinatimonas</taxon>
    </lineage>
</organism>
<dbReference type="HOGENOM" id="CLU_1712323_0_0_6"/>
<dbReference type="PROSITE" id="PS51257">
    <property type="entry name" value="PROKAR_LIPOPROTEIN"/>
    <property type="match status" value="1"/>
</dbReference>
<dbReference type="Proteomes" id="UP000018458">
    <property type="component" value="Unassembled WGS sequence"/>
</dbReference>